<evidence type="ECO:0000313" key="1">
    <source>
        <dbReference type="EMBL" id="KAF9602730.1"/>
    </source>
</evidence>
<organism evidence="1 2">
    <name type="scientific">Coptis chinensis</name>
    <dbReference type="NCBI Taxonomy" id="261450"/>
    <lineage>
        <taxon>Eukaryota</taxon>
        <taxon>Viridiplantae</taxon>
        <taxon>Streptophyta</taxon>
        <taxon>Embryophyta</taxon>
        <taxon>Tracheophyta</taxon>
        <taxon>Spermatophyta</taxon>
        <taxon>Magnoliopsida</taxon>
        <taxon>Ranunculales</taxon>
        <taxon>Ranunculaceae</taxon>
        <taxon>Coptidoideae</taxon>
        <taxon>Coptis</taxon>
    </lineage>
</organism>
<sequence length="170" mass="19436">MPILASEGVAFLIRDEYCLLFLRKRDSVPIPVHYQFPSAVAEGGMLAESGILAASAAEVAADQERGLTGQGFYCSACRIMRSSSVLEEGRIRYLLFLYDEYEQKLVRSVPMESEVIEEEDPTYFIFAMRNTVKEQQHNLQVLVEGRLQLTLIEQQHNLLVLLFYMRLFCC</sequence>
<dbReference type="AlphaFoldDB" id="A0A835HNH9"/>
<protein>
    <submittedName>
        <fullName evidence="1">Uncharacterized protein</fullName>
    </submittedName>
</protein>
<feature type="non-terminal residue" evidence="1">
    <location>
        <position position="170"/>
    </location>
</feature>
<comment type="caution">
    <text evidence="1">The sequence shown here is derived from an EMBL/GenBank/DDBJ whole genome shotgun (WGS) entry which is preliminary data.</text>
</comment>
<gene>
    <name evidence="1" type="ORF">IFM89_030618</name>
</gene>
<name>A0A835HNH9_9MAGN</name>
<keyword evidence="2" id="KW-1185">Reference proteome</keyword>
<dbReference type="Proteomes" id="UP000631114">
    <property type="component" value="Unassembled WGS sequence"/>
</dbReference>
<reference evidence="1 2" key="1">
    <citation type="submission" date="2020-10" db="EMBL/GenBank/DDBJ databases">
        <title>The Coptis chinensis genome and diversification of protoberbering-type alkaloids.</title>
        <authorList>
            <person name="Wang B."/>
            <person name="Shu S."/>
            <person name="Song C."/>
            <person name="Liu Y."/>
        </authorList>
    </citation>
    <scope>NUCLEOTIDE SEQUENCE [LARGE SCALE GENOMIC DNA]</scope>
    <source>
        <strain evidence="1">HL-2020</strain>
        <tissue evidence="1">Leaf</tissue>
    </source>
</reference>
<dbReference type="EMBL" id="JADFTS010000006">
    <property type="protein sequence ID" value="KAF9602730.1"/>
    <property type="molecule type" value="Genomic_DNA"/>
</dbReference>
<evidence type="ECO:0000313" key="2">
    <source>
        <dbReference type="Proteomes" id="UP000631114"/>
    </source>
</evidence>
<accession>A0A835HNH9</accession>
<proteinExistence type="predicted"/>